<dbReference type="Proteomes" id="UP000789405">
    <property type="component" value="Unassembled WGS sequence"/>
</dbReference>
<evidence type="ECO:0000313" key="1">
    <source>
        <dbReference type="EMBL" id="CAG8821671.1"/>
    </source>
</evidence>
<reference evidence="1" key="1">
    <citation type="submission" date="2021-06" db="EMBL/GenBank/DDBJ databases">
        <authorList>
            <person name="Kallberg Y."/>
            <person name="Tangrot J."/>
            <person name="Rosling A."/>
        </authorList>
    </citation>
    <scope>NUCLEOTIDE SEQUENCE</scope>
    <source>
        <strain evidence="1">MA453B</strain>
    </source>
</reference>
<proteinExistence type="predicted"/>
<dbReference type="InterPro" id="IPR016024">
    <property type="entry name" value="ARM-type_fold"/>
</dbReference>
<feature type="non-terminal residue" evidence="1">
    <location>
        <position position="254"/>
    </location>
</feature>
<accession>A0A9N9KE37</accession>
<protein>
    <submittedName>
        <fullName evidence="1">16046_t:CDS:1</fullName>
    </submittedName>
</protein>
<dbReference type="Pfam" id="PF20206">
    <property type="entry name" value="Tra1_ring"/>
    <property type="match status" value="1"/>
</dbReference>
<keyword evidence="2" id="KW-1185">Reference proteome</keyword>
<feature type="non-terminal residue" evidence="1">
    <location>
        <position position="1"/>
    </location>
</feature>
<dbReference type="SUPFAM" id="SSF48371">
    <property type="entry name" value="ARM repeat"/>
    <property type="match status" value="1"/>
</dbReference>
<dbReference type="EMBL" id="CAJVPY010061048">
    <property type="protein sequence ID" value="CAG8821671.1"/>
    <property type="molecule type" value="Genomic_DNA"/>
</dbReference>
<sequence length="254" mass="28971">IESFTKVVNTTIQEGLQNMNNLYAVMMLLKAVCSAIPRNIDSFMAEIIQVVEKLTNDVLKPLQNASTNIIPTLNGSTQPPDYNTSVLIMALQLVNSRICDLNEPRSAFLACLTQLVEKSKDIELLRTIFEMAKQWVILKTEPFPTIEEKANILVNMLCFESLDDKSLMEDYLNLVITIYTKPSFARTELTLKLERAFLIGTRNGSAKIRNKFMEIFDQSMIKSLSTRFNYVIAGQNWEPLAGYFWIHQAFDLLI</sequence>
<name>A0A9N9KE37_9GLOM</name>
<evidence type="ECO:0000313" key="2">
    <source>
        <dbReference type="Proteomes" id="UP000789405"/>
    </source>
</evidence>
<dbReference type="OrthoDB" id="5570127at2759"/>
<comment type="caution">
    <text evidence="1">The sequence shown here is derived from an EMBL/GenBank/DDBJ whole genome shotgun (WGS) entry which is preliminary data.</text>
</comment>
<organism evidence="1 2">
    <name type="scientific">Dentiscutata erythropus</name>
    <dbReference type="NCBI Taxonomy" id="1348616"/>
    <lineage>
        <taxon>Eukaryota</taxon>
        <taxon>Fungi</taxon>
        <taxon>Fungi incertae sedis</taxon>
        <taxon>Mucoromycota</taxon>
        <taxon>Glomeromycotina</taxon>
        <taxon>Glomeromycetes</taxon>
        <taxon>Diversisporales</taxon>
        <taxon>Gigasporaceae</taxon>
        <taxon>Dentiscutata</taxon>
    </lineage>
</organism>
<dbReference type="InterPro" id="IPR046805">
    <property type="entry name" value="Tra1_ring"/>
</dbReference>
<dbReference type="AlphaFoldDB" id="A0A9N9KE37"/>
<gene>
    <name evidence="1" type="ORF">DERYTH_LOCUS27169</name>
</gene>